<gene>
    <name evidence="2" type="ORF">RIF29_28280</name>
</gene>
<protein>
    <submittedName>
        <fullName evidence="2">Uncharacterized protein</fullName>
    </submittedName>
</protein>
<evidence type="ECO:0000256" key="1">
    <source>
        <dbReference type="SAM" id="Phobius"/>
    </source>
</evidence>
<keyword evidence="1" id="KW-0812">Transmembrane</keyword>
<dbReference type="Proteomes" id="UP001372338">
    <property type="component" value="Unassembled WGS sequence"/>
</dbReference>
<accession>A0AAN9I390</accession>
<reference evidence="2 3" key="1">
    <citation type="submission" date="2024-01" db="EMBL/GenBank/DDBJ databases">
        <title>The genomes of 5 underutilized Papilionoideae crops provide insights into root nodulation and disease resistanc.</title>
        <authorList>
            <person name="Yuan L."/>
        </authorList>
    </citation>
    <scope>NUCLEOTIDE SEQUENCE [LARGE SCALE GENOMIC DNA]</scope>
    <source>
        <strain evidence="2">ZHUSHIDOU_FW_LH</strain>
        <tissue evidence="2">Leaf</tissue>
    </source>
</reference>
<evidence type="ECO:0000313" key="3">
    <source>
        <dbReference type="Proteomes" id="UP001372338"/>
    </source>
</evidence>
<comment type="caution">
    <text evidence="2">The sequence shown here is derived from an EMBL/GenBank/DDBJ whole genome shotgun (WGS) entry which is preliminary data.</text>
</comment>
<proteinExistence type="predicted"/>
<keyword evidence="1" id="KW-0472">Membrane</keyword>
<evidence type="ECO:0000313" key="2">
    <source>
        <dbReference type="EMBL" id="KAK7261955.1"/>
    </source>
</evidence>
<sequence>MFESDENQFVRLLSKDFENVTVIPSKEQSNTVWQSNEKHFWSTEVQNIHVPGINILCFFNFFCFYTFVHYISSMSIDVEFVLLYCQSAPRVGNETKFHTLKF</sequence>
<organism evidence="2 3">
    <name type="scientific">Crotalaria pallida</name>
    <name type="common">Smooth rattlebox</name>
    <name type="synonym">Crotalaria striata</name>
    <dbReference type="NCBI Taxonomy" id="3830"/>
    <lineage>
        <taxon>Eukaryota</taxon>
        <taxon>Viridiplantae</taxon>
        <taxon>Streptophyta</taxon>
        <taxon>Embryophyta</taxon>
        <taxon>Tracheophyta</taxon>
        <taxon>Spermatophyta</taxon>
        <taxon>Magnoliopsida</taxon>
        <taxon>eudicotyledons</taxon>
        <taxon>Gunneridae</taxon>
        <taxon>Pentapetalae</taxon>
        <taxon>rosids</taxon>
        <taxon>fabids</taxon>
        <taxon>Fabales</taxon>
        <taxon>Fabaceae</taxon>
        <taxon>Papilionoideae</taxon>
        <taxon>50 kb inversion clade</taxon>
        <taxon>genistoids sensu lato</taxon>
        <taxon>core genistoids</taxon>
        <taxon>Crotalarieae</taxon>
        <taxon>Crotalaria</taxon>
    </lineage>
</organism>
<name>A0AAN9I390_CROPI</name>
<keyword evidence="3" id="KW-1185">Reference proteome</keyword>
<feature type="transmembrane region" description="Helical" evidence="1">
    <location>
        <begin position="48"/>
        <end position="68"/>
    </location>
</feature>
<dbReference type="AlphaFoldDB" id="A0AAN9I390"/>
<keyword evidence="1" id="KW-1133">Transmembrane helix</keyword>
<dbReference type="EMBL" id="JAYWIO010000005">
    <property type="protein sequence ID" value="KAK7261955.1"/>
    <property type="molecule type" value="Genomic_DNA"/>
</dbReference>